<dbReference type="PANTHER" id="PTHR33540">
    <property type="entry name" value="TRNA THREONYLCARBAMOYLADENOSINE BIOSYNTHESIS PROTEIN TSAE"/>
    <property type="match status" value="1"/>
</dbReference>
<organism evidence="11 12">
    <name type="scientific">Zoogloea oryzae</name>
    <dbReference type="NCBI Taxonomy" id="310767"/>
    <lineage>
        <taxon>Bacteria</taxon>
        <taxon>Pseudomonadati</taxon>
        <taxon>Pseudomonadota</taxon>
        <taxon>Betaproteobacteria</taxon>
        <taxon>Rhodocyclales</taxon>
        <taxon>Zoogloeaceae</taxon>
        <taxon>Zoogloea</taxon>
    </lineage>
</organism>
<gene>
    <name evidence="11" type="ORF">GCM10007933_30410</name>
</gene>
<dbReference type="EMBL" id="BSPX01000052">
    <property type="protein sequence ID" value="GLT23574.1"/>
    <property type="molecule type" value="Genomic_DNA"/>
</dbReference>
<dbReference type="Proteomes" id="UP001157167">
    <property type="component" value="Unassembled WGS sequence"/>
</dbReference>
<keyword evidence="7" id="KW-0547">Nucleotide-binding</keyword>
<evidence type="ECO:0000256" key="9">
    <source>
        <dbReference type="ARBA" id="ARBA00022842"/>
    </source>
</evidence>
<keyword evidence="6" id="KW-0479">Metal-binding</keyword>
<dbReference type="PANTHER" id="PTHR33540:SF2">
    <property type="entry name" value="TRNA THREONYLCARBAMOYLADENOSINE BIOSYNTHESIS PROTEIN TSAE"/>
    <property type="match status" value="1"/>
</dbReference>
<evidence type="ECO:0000313" key="12">
    <source>
        <dbReference type="Proteomes" id="UP001157167"/>
    </source>
</evidence>
<dbReference type="RefSeq" id="WP_284188776.1">
    <property type="nucleotide sequence ID" value="NZ_BSPX01000052.1"/>
</dbReference>
<protein>
    <recommendedName>
        <fullName evidence="3">tRNA threonylcarbamoyladenosine biosynthesis protein TsaE</fullName>
    </recommendedName>
    <alternativeName>
        <fullName evidence="10">t(6)A37 threonylcarbamoyladenosine biosynthesis protein TsaE</fullName>
    </alternativeName>
</protein>
<keyword evidence="5" id="KW-0819">tRNA processing</keyword>
<evidence type="ECO:0000256" key="5">
    <source>
        <dbReference type="ARBA" id="ARBA00022694"/>
    </source>
</evidence>
<accession>A0ABQ6FE43</accession>
<reference evidence="12" key="1">
    <citation type="journal article" date="2019" name="Int. J. Syst. Evol. Microbiol.">
        <title>The Global Catalogue of Microorganisms (GCM) 10K type strain sequencing project: providing services to taxonomists for standard genome sequencing and annotation.</title>
        <authorList>
            <consortium name="The Broad Institute Genomics Platform"/>
            <consortium name="The Broad Institute Genome Sequencing Center for Infectious Disease"/>
            <person name="Wu L."/>
            <person name="Ma J."/>
        </authorList>
    </citation>
    <scope>NUCLEOTIDE SEQUENCE [LARGE SCALE GENOMIC DNA]</scope>
    <source>
        <strain evidence="12">NBRC 102407</strain>
    </source>
</reference>
<comment type="caution">
    <text evidence="11">The sequence shown here is derived from an EMBL/GenBank/DDBJ whole genome shotgun (WGS) entry which is preliminary data.</text>
</comment>
<name>A0ABQ6FE43_9RHOO</name>
<comment type="subcellular location">
    <subcellularLocation>
        <location evidence="1">Cytoplasm</location>
    </subcellularLocation>
</comment>
<sequence>MLHAHHEHDNDPSPSLHLPDESATLAAGERLAGALPSRLTIYLRGDLGAGKTTLTRGLLRGLGFAGKVKSPTYTLVEPYKDSRITVYHFDFYRFTHADEFLEAGLDEYFEGDGIRLVEWPDRAHPYLCAADLEVELQLAADGGRQLALHALSTEGQRCLEKFTALPAKPSPNPPAC</sequence>
<evidence type="ECO:0000256" key="10">
    <source>
        <dbReference type="ARBA" id="ARBA00032441"/>
    </source>
</evidence>
<dbReference type="SUPFAM" id="SSF52540">
    <property type="entry name" value="P-loop containing nucleoside triphosphate hydrolases"/>
    <property type="match status" value="1"/>
</dbReference>
<evidence type="ECO:0000313" key="11">
    <source>
        <dbReference type="EMBL" id="GLT23574.1"/>
    </source>
</evidence>
<dbReference type="Gene3D" id="3.40.50.300">
    <property type="entry name" value="P-loop containing nucleotide triphosphate hydrolases"/>
    <property type="match status" value="1"/>
</dbReference>
<evidence type="ECO:0000256" key="1">
    <source>
        <dbReference type="ARBA" id="ARBA00004496"/>
    </source>
</evidence>
<dbReference type="Pfam" id="PF02367">
    <property type="entry name" value="TsaE"/>
    <property type="match status" value="1"/>
</dbReference>
<keyword evidence="12" id="KW-1185">Reference proteome</keyword>
<keyword evidence="8" id="KW-0067">ATP-binding</keyword>
<dbReference type="InterPro" id="IPR027417">
    <property type="entry name" value="P-loop_NTPase"/>
</dbReference>
<proteinExistence type="inferred from homology"/>
<dbReference type="NCBIfam" id="TIGR00150">
    <property type="entry name" value="T6A_YjeE"/>
    <property type="match status" value="1"/>
</dbReference>
<evidence type="ECO:0000256" key="4">
    <source>
        <dbReference type="ARBA" id="ARBA00022490"/>
    </source>
</evidence>
<comment type="similarity">
    <text evidence="2">Belongs to the TsaE family.</text>
</comment>
<evidence type="ECO:0000256" key="8">
    <source>
        <dbReference type="ARBA" id="ARBA00022840"/>
    </source>
</evidence>
<evidence type="ECO:0000256" key="6">
    <source>
        <dbReference type="ARBA" id="ARBA00022723"/>
    </source>
</evidence>
<dbReference type="InterPro" id="IPR003442">
    <property type="entry name" value="T6A_TsaE"/>
</dbReference>
<evidence type="ECO:0000256" key="3">
    <source>
        <dbReference type="ARBA" id="ARBA00019010"/>
    </source>
</evidence>
<keyword evidence="9" id="KW-0460">Magnesium</keyword>
<keyword evidence="4" id="KW-0963">Cytoplasm</keyword>
<evidence type="ECO:0000256" key="7">
    <source>
        <dbReference type="ARBA" id="ARBA00022741"/>
    </source>
</evidence>
<evidence type="ECO:0000256" key="2">
    <source>
        <dbReference type="ARBA" id="ARBA00007599"/>
    </source>
</evidence>